<organism evidence="2 3">
    <name type="scientific">Trypanosoma cruzi marinkellei</name>
    <dbReference type="NCBI Taxonomy" id="85056"/>
    <lineage>
        <taxon>Eukaryota</taxon>
        <taxon>Discoba</taxon>
        <taxon>Euglenozoa</taxon>
        <taxon>Kinetoplastea</taxon>
        <taxon>Metakinetoplastina</taxon>
        <taxon>Trypanosomatida</taxon>
        <taxon>Trypanosomatidae</taxon>
        <taxon>Trypanosoma</taxon>
        <taxon>Schizotrypanum</taxon>
    </lineage>
</organism>
<protein>
    <submittedName>
        <fullName evidence="2">Uncharacterized protein</fullName>
    </submittedName>
</protein>
<comment type="caution">
    <text evidence="2">The sequence shown here is derived from an EMBL/GenBank/DDBJ whole genome shotgun (WGS) entry which is preliminary data.</text>
</comment>
<proteinExistence type="predicted"/>
<dbReference type="EMBL" id="AHKC01016286">
    <property type="protein sequence ID" value="EKF28256.1"/>
    <property type="molecule type" value="Genomic_DNA"/>
</dbReference>
<dbReference type="AlphaFoldDB" id="K2N0Z5"/>
<accession>K2N0Z5</accession>
<name>K2N0Z5_TRYCR</name>
<dbReference type="Proteomes" id="UP000007350">
    <property type="component" value="Unassembled WGS sequence"/>
</dbReference>
<evidence type="ECO:0000256" key="1">
    <source>
        <dbReference type="SAM" id="MobiDB-lite"/>
    </source>
</evidence>
<feature type="compositionally biased region" description="Acidic residues" evidence="1">
    <location>
        <begin position="215"/>
        <end position="241"/>
    </location>
</feature>
<feature type="region of interest" description="Disordered" evidence="1">
    <location>
        <begin position="117"/>
        <end position="138"/>
    </location>
</feature>
<evidence type="ECO:0000313" key="2">
    <source>
        <dbReference type="EMBL" id="EKF28256.1"/>
    </source>
</evidence>
<sequence length="250" mass="27786">MEEREEVTATSFRVMVSEAEPYGFQTCAAQQLQSSVRITHITFTPPSPEELEAYMQHREKLASATPPCGRDVSICPATFARLRTLCASGELESHTMACFPWSQNEETTTALMAVHGNDESNKNKSKNSKNKKGESQLLQSTTTAAAHPLEQVQLAGLFDVVLPRQTDICSNVDLRFDVDGSVWLEVVGPGSVTFFGEQNSSLIPEWLSHRFFTVSDDDEETAGEEEEEEEEEEEDEEEEGDIAAMYGLVH</sequence>
<gene>
    <name evidence="2" type="ORF">MOQ_008004</name>
</gene>
<evidence type="ECO:0000313" key="3">
    <source>
        <dbReference type="Proteomes" id="UP000007350"/>
    </source>
</evidence>
<reference evidence="2 3" key="1">
    <citation type="journal article" date="2012" name="BMC Genomics">
        <title>Comparative genomic analysis of human infective Trypanosoma cruzi lineages with the bat-restricted subspecies T. cruzi marinkellei.</title>
        <authorList>
            <person name="Franzen O."/>
            <person name="Talavera-Lopez C."/>
            <person name="Ochaya S."/>
            <person name="Butler C.E."/>
            <person name="Messenger L.A."/>
            <person name="Lewis M.D."/>
            <person name="Llewellyn M.S."/>
            <person name="Marinkelle C.J."/>
            <person name="Tyler K.M."/>
            <person name="Miles M.A."/>
            <person name="Andersson B."/>
        </authorList>
    </citation>
    <scope>NUCLEOTIDE SEQUENCE [LARGE SCALE GENOMIC DNA]</scope>
    <source>
        <strain evidence="2 3">B7</strain>
    </source>
</reference>
<keyword evidence="3" id="KW-1185">Reference proteome</keyword>
<dbReference type="OrthoDB" id="247097at2759"/>
<feature type="region of interest" description="Disordered" evidence="1">
    <location>
        <begin position="215"/>
        <end position="250"/>
    </location>
</feature>